<dbReference type="Proteomes" id="UP000030341">
    <property type="component" value="Chromosome 1"/>
</dbReference>
<accession>A0A0A7EGM0</accession>
<organism evidence="2 3">
    <name type="scientific">Pseudoalteromonas piratica</name>
    <dbReference type="NCBI Taxonomy" id="1348114"/>
    <lineage>
        <taxon>Bacteria</taxon>
        <taxon>Pseudomonadati</taxon>
        <taxon>Pseudomonadota</taxon>
        <taxon>Gammaproteobacteria</taxon>
        <taxon>Alteromonadales</taxon>
        <taxon>Pseudoalteromonadaceae</taxon>
        <taxon>Pseudoalteromonas</taxon>
    </lineage>
</organism>
<protein>
    <submittedName>
        <fullName evidence="2">Pilus assembly protein PilZ</fullName>
    </submittedName>
</protein>
<dbReference type="AlphaFoldDB" id="A0A0A7EGM0"/>
<dbReference type="Pfam" id="PF07238">
    <property type="entry name" value="PilZ"/>
    <property type="match status" value="1"/>
</dbReference>
<dbReference type="Gene3D" id="2.40.10.220">
    <property type="entry name" value="predicted glycosyltransferase like domains"/>
    <property type="match status" value="1"/>
</dbReference>
<evidence type="ECO:0000313" key="3">
    <source>
        <dbReference type="Proteomes" id="UP000030341"/>
    </source>
</evidence>
<dbReference type="STRING" id="1348114.OM33_11355"/>
<dbReference type="RefSeq" id="WP_010559963.1">
    <property type="nucleotide sequence ID" value="NZ_CP009888.1"/>
</dbReference>
<keyword evidence="3" id="KW-1185">Reference proteome</keyword>
<feature type="domain" description="PilZ" evidence="1">
    <location>
        <begin position="7"/>
        <end position="95"/>
    </location>
</feature>
<sequence length="108" mass="12182">MQELLVDFEDTRELYKSYMPYLKTGGLFVRTNMQFEMSQPLALRISLPDALEEDVITGEVVWITPQGSQNSNPPGVGVSFIDDKSQVRDKIEKMLGGMLNSSDPTYTM</sequence>
<gene>
    <name evidence="2" type="ORF">OM33_11355</name>
</gene>
<evidence type="ECO:0000313" key="2">
    <source>
        <dbReference type="EMBL" id="AIY65683.1"/>
    </source>
</evidence>
<reference evidence="2 3" key="1">
    <citation type="submission" date="2014-11" db="EMBL/GenBank/DDBJ databases">
        <title>Complete Genome Sequence of Pseudoalteromonas sp. Strain OCN003 Isolated from Kaneohe Bay, Oahu, Hawaii.</title>
        <authorList>
            <person name="Beurmann S."/>
            <person name="Videau P."/>
            <person name="Ushijima B."/>
            <person name="Smith A.M."/>
            <person name="Aeby G.S."/>
            <person name="Callahan S.M."/>
            <person name="Belcaid M."/>
        </authorList>
    </citation>
    <scope>NUCLEOTIDE SEQUENCE [LARGE SCALE GENOMIC DNA]</scope>
    <source>
        <strain evidence="2 3">OCN003</strain>
    </source>
</reference>
<name>A0A0A7EGM0_9GAMM</name>
<dbReference type="EMBL" id="CP009888">
    <property type="protein sequence ID" value="AIY65683.1"/>
    <property type="molecule type" value="Genomic_DNA"/>
</dbReference>
<evidence type="ECO:0000259" key="1">
    <source>
        <dbReference type="Pfam" id="PF07238"/>
    </source>
</evidence>
<dbReference type="GO" id="GO:0035438">
    <property type="term" value="F:cyclic-di-GMP binding"/>
    <property type="evidence" value="ECO:0007669"/>
    <property type="project" value="InterPro"/>
</dbReference>
<dbReference type="HOGENOM" id="CLU_147899_0_0_6"/>
<dbReference type="InterPro" id="IPR009875">
    <property type="entry name" value="PilZ_domain"/>
</dbReference>
<dbReference type="OrthoDB" id="5296245at2"/>
<proteinExistence type="predicted"/>
<dbReference type="eggNOG" id="COG3215">
    <property type="taxonomic scope" value="Bacteria"/>
</dbReference>
<dbReference type="KEGG" id="pseo:OM33_11355"/>